<reference evidence="2 3" key="1">
    <citation type="submission" date="2015-05" db="EMBL/GenBank/DDBJ databases">
        <title>Draft genome sequence of Microvirga vignae strain BR3299, a novel nitrogen fixing bacteria isolated from Brazil semi-aired region.</title>
        <authorList>
            <person name="Zilli J.E."/>
            <person name="Passos S.R."/>
            <person name="Leite J."/>
            <person name="Baldani J.I."/>
            <person name="Xavier G.R."/>
            <person name="Rumjaneck N.G."/>
            <person name="Simoes-Araujo J.L."/>
        </authorList>
    </citation>
    <scope>NUCLEOTIDE SEQUENCE [LARGE SCALE GENOMIC DNA]</scope>
    <source>
        <strain evidence="2 3">BR3299</strain>
    </source>
</reference>
<dbReference type="Proteomes" id="UP000035489">
    <property type="component" value="Unassembled WGS sequence"/>
</dbReference>
<dbReference type="OrthoDB" id="8000819at2"/>
<sequence length="89" mass="10258">MPLFFFHIRGVRQELSRDELGLEFPDVQTVYHETFCAARDIAIELTACGRSPRGCTIEVMNAAGELVFELPFSEALDHQIHHLLRRFLQ</sequence>
<keyword evidence="3" id="KW-1185">Reference proteome</keyword>
<dbReference type="Pfam" id="PF21834">
    <property type="entry name" value="DUF6894"/>
    <property type="match status" value="1"/>
</dbReference>
<name>A0A0H1R3S2_9HYPH</name>
<evidence type="ECO:0000313" key="3">
    <source>
        <dbReference type="Proteomes" id="UP000035489"/>
    </source>
</evidence>
<proteinExistence type="predicted"/>
<dbReference type="RefSeq" id="WP_047192945.1">
    <property type="nucleotide sequence ID" value="NZ_LCYG01000155.1"/>
</dbReference>
<dbReference type="EMBL" id="LCYG01000155">
    <property type="protein sequence ID" value="KLK89451.1"/>
    <property type="molecule type" value="Genomic_DNA"/>
</dbReference>
<feature type="domain" description="DUF6894" evidence="1">
    <location>
        <begin position="3"/>
        <end position="73"/>
    </location>
</feature>
<evidence type="ECO:0000259" key="1">
    <source>
        <dbReference type="Pfam" id="PF21834"/>
    </source>
</evidence>
<organism evidence="2 3">
    <name type="scientific">Microvirga vignae</name>
    <dbReference type="NCBI Taxonomy" id="1225564"/>
    <lineage>
        <taxon>Bacteria</taxon>
        <taxon>Pseudomonadati</taxon>
        <taxon>Pseudomonadota</taxon>
        <taxon>Alphaproteobacteria</taxon>
        <taxon>Hyphomicrobiales</taxon>
        <taxon>Methylobacteriaceae</taxon>
        <taxon>Microvirga</taxon>
    </lineage>
</organism>
<evidence type="ECO:0000313" key="2">
    <source>
        <dbReference type="EMBL" id="KLK89451.1"/>
    </source>
</evidence>
<dbReference type="PATRIC" id="fig|1225564.3.peg.1400"/>
<dbReference type="InterPro" id="IPR054189">
    <property type="entry name" value="DUF6894"/>
</dbReference>
<comment type="caution">
    <text evidence="2">The sequence shown here is derived from an EMBL/GenBank/DDBJ whole genome shotgun (WGS) entry which is preliminary data.</text>
</comment>
<accession>A0A0H1R3S2</accession>
<gene>
    <name evidence="2" type="ORF">AA309_31345</name>
</gene>
<dbReference type="AlphaFoldDB" id="A0A0H1R3S2"/>
<protein>
    <recommendedName>
        <fullName evidence="1">DUF6894 domain-containing protein</fullName>
    </recommendedName>
</protein>